<dbReference type="PANTHER" id="PTHR22945">
    <property type="entry name" value="SERPENTINE RECEPTOR, CLASS D DELTA"/>
    <property type="match status" value="1"/>
</dbReference>
<keyword evidence="8" id="KW-1185">Reference proteome</keyword>
<comment type="subcellular location">
    <subcellularLocation>
        <location evidence="1">Membrane</location>
        <topology evidence="1">Multi-pass membrane protein</topology>
    </subcellularLocation>
</comment>
<evidence type="ECO:0008006" key="9">
    <source>
        <dbReference type="Google" id="ProtNLM"/>
    </source>
</evidence>
<evidence type="ECO:0000256" key="3">
    <source>
        <dbReference type="ARBA" id="ARBA00022692"/>
    </source>
</evidence>
<feature type="transmembrane region" description="Helical" evidence="6">
    <location>
        <begin position="67"/>
        <end position="86"/>
    </location>
</feature>
<feature type="non-terminal residue" evidence="7">
    <location>
        <position position="1"/>
    </location>
</feature>
<dbReference type="Pfam" id="PF10317">
    <property type="entry name" value="7TM_GPCR_Srd"/>
    <property type="match status" value="1"/>
</dbReference>
<gene>
    <name evidence="7" type="ORF">PMAYCL1PPCAC_21659</name>
</gene>
<feature type="transmembrane region" description="Helical" evidence="6">
    <location>
        <begin position="205"/>
        <end position="230"/>
    </location>
</feature>
<accession>A0AAN5I4Q2</accession>
<evidence type="ECO:0000256" key="1">
    <source>
        <dbReference type="ARBA" id="ARBA00004141"/>
    </source>
</evidence>
<reference evidence="8" key="1">
    <citation type="submission" date="2022-10" db="EMBL/GenBank/DDBJ databases">
        <title>Genome assembly of Pristionchus species.</title>
        <authorList>
            <person name="Yoshida K."/>
            <person name="Sommer R.J."/>
        </authorList>
    </citation>
    <scope>NUCLEOTIDE SEQUENCE [LARGE SCALE GENOMIC DNA]</scope>
    <source>
        <strain evidence="8">RS5460</strain>
    </source>
</reference>
<comment type="caution">
    <text evidence="7">The sequence shown here is derived from an EMBL/GenBank/DDBJ whole genome shotgun (WGS) entry which is preliminary data.</text>
</comment>
<dbReference type="AlphaFoldDB" id="A0AAN5I4Q2"/>
<proteinExistence type="inferred from homology"/>
<feature type="transmembrane region" description="Helical" evidence="6">
    <location>
        <begin position="98"/>
        <end position="117"/>
    </location>
</feature>
<organism evidence="7 8">
    <name type="scientific">Pristionchus mayeri</name>
    <dbReference type="NCBI Taxonomy" id="1317129"/>
    <lineage>
        <taxon>Eukaryota</taxon>
        <taxon>Metazoa</taxon>
        <taxon>Ecdysozoa</taxon>
        <taxon>Nematoda</taxon>
        <taxon>Chromadorea</taxon>
        <taxon>Rhabditida</taxon>
        <taxon>Rhabditina</taxon>
        <taxon>Diplogasteromorpha</taxon>
        <taxon>Diplogasteroidea</taxon>
        <taxon>Neodiplogasteridae</taxon>
        <taxon>Pristionchus</taxon>
    </lineage>
</organism>
<dbReference type="GO" id="GO:0016020">
    <property type="term" value="C:membrane"/>
    <property type="evidence" value="ECO:0007669"/>
    <property type="project" value="UniProtKB-SubCell"/>
</dbReference>
<dbReference type="InterPro" id="IPR019421">
    <property type="entry name" value="7TM_GPCR_serpentine_rcpt_Srd"/>
</dbReference>
<keyword evidence="4 6" id="KW-1133">Transmembrane helix</keyword>
<evidence type="ECO:0000313" key="8">
    <source>
        <dbReference type="Proteomes" id="UP001328107"/>
    </source>
</evidence>
<keyword evidence="5 6" id="KW-0472">Membrane</keyword>
<dbReference type="EMBL" id="BTRK01000005">
    <property type="protein sequence ID" value="GMR51464.1"/>
    <property type="molecule type" value="Genomic_DNA"/>
</dbReference>
<evidence type="ECO:0000256" key="5">
    <source>
        <dbReference type="ARBA" id="ARBA00023136"/>
    </source>
</evidence>
<protein>
    <recommendedName>
        <fullName evidence="9">G protein-coupled receptor</fullName>
    </recommendedName>
</protein>
<evidence type="ECO:0000256" key="6">
    <source>
        <dbReference type="SAM" id="Phobius"/>
    </source>
</evidence>
<dbReference type="PANTHER" id="PTHR22945:SF40">
    <property type="entry name" value="SERPENTINE RECEPTOR, CLASS D (DELTA)-RELATED"/>
    <property type="match status" value="1"/>
</dbReference>
<feature type="transmembrane region" description="Helical" evidence="6">
    <location>
        <begin position="163"/>
        <end position="184"/>
    </location>
</feature>
<dbReference type="InterPro" id="IPR050920">
    <property type="entry name" value="Nematode_rcpt-like_delta"/>
</dbReference>
<dbReference type="Proteomes" id="UP001328107">
    <property type="component" value="Unassembled WGS sequence"/>
</dbReference>
<evidence type="ECO:0000256" key="4">
    <source>
        <dbReference type="ARBA" id="ARBA00022989"/>
    </source>
</evidence>
<name>A0AAN5I4Q2_9BILA</name>
<feature type="transmembrane region" description="Helical" evidence="6">
    <location>
        <begin position="242"/>
        <end position="262"/>
    </location>
</feature>
<evidence type="ECO:0000313" key="7">
    <source>
        <dbReference type="EMBL" id="GMR51464.1"/>
    </source>
</evidence>
<keyword evidence="3 6" id="KW-0812">Transmembrane</keyword>
<evidence type="ECO:0000256" key="2">
    <source>
        <dbReference type="ARBA" id="ARBA00009166"/>
    </source>
</evidence>
<comment type="similarity">
    <text evidence="2">Belongs to the nematode receptor-like protein srd family.</text>
</comment>
<dbReference type="SUPFAM" id="SSF81321">
    <property type="entry name" value="Family A G protein-coupled receptor-like"/>
    <property type="match status" value="1"/>
</dbReference>
<sequence length="302" mass="34481">TIIRHTPASFKKYSSLLFLTAMNDTLCIFCDSVLIQRVLPTPVIIAQVWHGACSFISKDSCYTIFSVYLHTITTSIALMVVSFWYRHEVLHNSQPPRPLKLGIIIGVLYIPSFIQMVTLPLSTMSIADVKTDLEPFYPTLDYTHGPITGNPAHGNIYADYGTLFPMIFPIPSYAFILIVRYKILRVLRLSSSRMSERTKELHVQLVKTLTYHACLPIFTVIADSLFTIMLLDIYRHPLLENFVFFFASVPACLSPLLTLMLIRPYRSFITCEYRRTQQRLETNNSAMTVSNAHKKLSEDPTI</sequence>